<dbReference type="EMBL" id="CAFABE010000007">
    <property type="protein sequence ID" value="CAB4818737.1"/>
    <property type="molecule type" value="Genomic_DNA"/>
</dbReference>
<proteinExistence type="predicted"/>
<gene>
    <name evidence="2" type="ORF">UFOPK3164_00263</name>
    <name evidence="3" type="ORF">UFOPK3427_00797</name>
    <name evidence="4" type="ORF">UFOPK4112_00780</name>
</gene>
<protein>
    <submittedName>
        <fullName evidence="3">Unannotated protein</fullName>
    </submittedName>
</protein>
<dbReference type="PANTHER" id="PTHR43111:SF1">
    <property type="entry name" value="ALDEHYDE DEHYDROGENASE B-RELATED"/>
    <property type="match status" value="1"/>
</dbReference>
<sequence>MTIAIRGAAAPTSQGADIQGFDADDLDAAVAAVAVRADAWAATSPAARAALLEQIITDTLSIAPSWLDAACQAKGLDPNGNDGGEELFSGVGTFVRMARTLKNSLNDIEKSGRPEFPGPVKESPDGRLVVQVFPTDRFDSVLYAKTTGEVWMEPGLTRAEVEAAQAPAYKDPQAHKGVSLVLGAGNVASLGPRDVLSKLFVEGKVVVLKANPVNDYLAPFWAAAMKSLIDEGFLAIVEGGAEAGKHLCAHASIAEIHVTGSDKTHDAIVFGVGEEGARRKESNDPLVTKPVSCELGNVSPVIIVPGQWSDKDIAYQAEHVATMLANNAGFNCLTPRVLITWEKWPQRQAFLDALTKQLAAIPTRRAYYPGASDRQTAFLTAHPEALEIGSSSEGTLPWTFIPNVDASQGDDICFNVEAFCSLLSETPLRAESPADFVDAAVSFANDVVWGTLSATVLAHPSSLADPTVGPRIEAAIADLRYGGIGLNLWHALVFALGTTTWGAYPGHPITDIQSGSGVVGNAYMFEGVQKSVVRGPFRASPKPAWFVTAKNSRATMTKLLNFEAAPSILKLPALLLAALRN</sequence>
<dbReference type="InterPro" id="IPR016161">
    <property type="entry name" value="Ald_DH/histidinol_DH"/>
</dbReference>
<evidence type="ECO:0000259" key="1">
    <source>
        <dbReference type="Pfam" id="PF00171"/>
    </source>
</evidence>
<dbReference type="SUPFAM" id="SSF53720">
    <property type="entry name" value="ALDH-like"/>
    <property type="match status" value="1"/>
</dbReference>
<dbReference type="EMBL" id="CAFBLT010000001">
    <property type="protein sequence ID" value="CAB4871059.1"/>
    <property type="molecule type" value="Genomic_DNA"/>
</dbReference>
<evidence type="ECO:0000313" key="3">
    <source>
        <dbReference type="EMBL" id="CAB4871059.1"/>
    </source>
</evidence>
<feature type="domain" description="Aldehyde dehydrogenase" evidence="1">
    <location>
        <begin position="200"/>
        <end position="362"/>
    </location>
</feature>
<dbReference type="AlphaFoldDB" id="A0A6J7DRX5"/>
<dbReference type="Pfam" id="PF00171">
    <property type="entry name" value="Aldedh"/>
    <property type="match status" value="1"/>
</dbReference>
<accession>A0A6J7DRX5</accession>
<dbReference type="PANTHER" id="PTHR43111">
    <property type="entry name" value="ALDEHYDE DEHYDROGENASE B-RELATED"/>
    <property type="match status" value="1"/>
</dbReference>
<dbReference type="GO" id="GO:0016620">
    <property type="term" value="F:oxidoreductase activity, acting on the aldehyde or oxo group of donors, NAD or NADP as acceptor"/>
    <property type="evidence" value="ECO:0007669"/>
    <property type="project" value="InterPro"/>
</dbReference>
<organism evidence="3">
    <name type="scientific">freshwater metagenome</name>
    <dbReference type="NCBI Taxonomy" id="449393"/>
    <lineage>
        <taxon>unclassified sequences</taxon>
        <taxon>metagenomes</taxon>
        <taxon>ecological metagenomes</taxon>
    </lineage>
</organism>
<dbReference type="Gene3D" id="3.40.605.10">
    <property type="entry name" value="Aldehyde Dehydrogenase, Chain A, domain 1"/>
    <property type="match status" value="1"/>
</dbReference>
<dbReference type="InterPro" id="IPR016162">
    <property type="entry name" value="Ald_DH_N"/>
</dbReference>
<evidence type="ECO:0000313" key="2">
    <source>
        <dbReference type="EMBL" id="CAB4818737.1"/>
    </source>
</evidence>
<reference evidence="3" key="1">
    <citation type="submission" date="2020-05" db="EMBL/GenBank/DDBJ databases">
        <authorList>
            <person name="Chiriac C."/>
            <person name="Salcher M."/>
            <person name="Ghai R."/>
            <person name="Kavagutti S V."/>
        </authorList>
    </citation>
    <scope>NUCLEOTIDE SEQUENCE</scope>
</reference>
<dbReference type="InterPro" id="IPR016163">
    <property type="entry name" value="Ald_DH_C"/>
</dbReference>
<dbReference type="Gene3D" id="3.40.309.10">
    <property type="entry name" value="Aldehyde Dehydrogenase, Chain A, domain 2"/>
    <property type="match status" value="1"/>
</dbReference>
<dbReference type="EMBL" id="CAFBPM010000006">
    <property type="protein sequence ID" value="CAB5018854.1"/>
    <property type="molecule type" value="Genomic_DNA"/>
</dbReference>
<evidence type="ECO:0000313" key="4">
    <source>
        <dbReference type="EMBL" id="CAB5018854.1"/>
    </source>
</evidence>
<dbReference type="InterPro" id="IPR015590">
    <property type="entry name" value="Aldehyde_DH_dom"/>
</dbReference>
<name>A0A6J7DRX5_9ZZZZ</name>